<name>A0ACD4NNF5_9HYPH</name>
<evidence type="ECO:0000313" key="2">
    <source>
        <dbReference type="Proteomes" id="UP001163223"/>
    </source>
</evidence>
<sequence>MLLVAMGHDVLRHAPEAFIDGKVMIQKLSTQRAGKDTTLILASIASRSRGACCIGKQKVRPVPLVRRKLFQIVQRTSDFVGIVRPVSTSIEHDDAGSSTIRSFYECVEACSGEAQASGRHRELGIDREEEAAAMTLDSMSGEIDQRQFRGLCRQLEVGKGDVDRRLVGIEGDRGREAAFTQRSRHTTGIVNGIGQCGVVVGVRADHECMTSIHDLGEPPHTGIHIDTCLPRRRHDVHPYQARPFIDIWRTAKSPTQSPSRGGFATEGSSPGRVDRRRGGERLAAAQPLDRSWSMAPDHLLAYRPPNGQPVCGRSIAREAGQASPGGTEHGGAEVFRRVPTCRSGLVSDRMLDAFVDRDADSAGVADYVTGSDPRSPLIAS</sequence>
<keyword evidence="2" id="KW-1185">Reference proteome</keyword>
<dbReference type="EMBL" id="CP113520">
    <property type="protein sequence ID" value="WAJ28465.1"/>
    <property type="molecule type" value="Genomic_DNA"/>
</dbReference>
<protein>
    <submittedName>
        <fullName evidence="1">Uncharacterized protein</fullName>
    </submittedName>
</protein>
<proteinExistence type="predicted"/>
<evidence type="ECO:0000313" key="1">
    <source>
        <dbReference type="EMBL" id="WAJ28465.1"/>
    </source>
</evidence>
<organism evidence="1 2">
    <name type="scientific">Antarcticirhabdus aurantiaca</name>
    <dbReference type="NCBI Taxonomy" id="2606717"/>
    <lineage>
        <taxon>Bacteria</taxon>
        <taxon>Pseudomonadati</taxon>
        <taxon>Pseudomonadota</taxon>
        <taxon>Alphaproteobacteria</taxon>
        <taxon>Hyphomicrobiales</taxon>
        <taxon>Aurantimonadaceae</taxon>
        <taxon>Antarcticirhabdus</taxon>
    </lineage>
</organism>
<accession>A0ACD4NNF5</accession>
<reference evidence="1" key="1">
    <citation type="submission" date="2022-11" db="EMBL/GenBank/DDBJ databases">
        <title>beta-Carotene-producing bacterium, Jeongeuplla avenae sp. nov., alleviates the salt stress of Arabidopsis seedlings.</title>
        <authorList>
            <person name="Jiang L."/>
            <person name="Lee J."/>
        </authorList>
    </citation>
    <scope>NUCLEOTIDE SEQUENCE</scope>
    <source>
        <strain evidence="1">DY_R2A_6</strain>
    </source>
</reference>
<gene>
    <name evidence="1" type="ORF">OXU80_27265</name>
</gene>
<dbReference type="Proteomes" id="UP001163223">
    <property type="component" value="Chromosome"/>
</dbReference>